<keyword evidence="3" id="KW-1185">Reference proteome</keyword>
<dbReference type="SUPFAM" id="SSF54909">
    <property type="entry name" value="Dimeric alpha+beta barrel"/>
    <property type="match status" value="1"/>
</dbReference>
<dbReference type="AlphaFoldDB" id="A0A8T9B1F2"/>
<organism evidence="2 3">
    <name type="scientific">Lachnellula arida</name>
    <dbReference type="NCBI Taxonomy" id="1316785"/>
    <lineage>
        <taxon>Eukaryota</taxon>
        <taxon>Fungi</taxon>
        <taxon>Dikarya</taxon>
        <taxon>Ascomycota</taxon>
        <taxon>Pezizomycotina</taxon>
        <taxon>Leotiomycetes</taxon>
        <taxon>Helotiales</taxon>
        <taxon>Lachnaceae</taxon>
        <taxon>Lachnellula</taxon>
    </lineage>
</organism>
<evidence type="ECO:0000313" key="2">
    <source>
        <dbReference type="EMBL" id="TVY13196.1"/>
    </source>
</evidence>
<name>A0A8T9B1F2_9HELO</name>
<accession>A0A8T9B1F2</accession>
<feature type="non-terminal residue" evidence="2">
    <location>
        <position position="1"/>
    </location>
</feature>
<proteinExistence type="predicted"/>
<gene>
    <name evidence="2" type="ORF">LARI1_G007516</name>
</gene>
<dbReference type="OrthoDB" id="3830579at2759"/>
<dbReference type="Gene3D" id="3.30.70.100">
    <property type="match status" value="1"/>
</dbReference>
<dbReference type="EMBL" id="QGMF01001061">
    <property type="protein sequence ID" value="TVY13196.1"/>
    <property type="molecule type" value="Genomic_DNA"/>
</dbReference>
<dbReference type="Proteomes" id="UP000469559">
    <property type="component" value="Unassembled WGS sequence"/>
</dbReference>
<reference evidence="2 3" key="1">
    <citation type="submission" date="2018-05" db="EMBL/GenBank/DDBJ databases">
        <title>Whole genome sequencing for identification of molecular markers to develop diagnostic detection tools for the regulated plant pathogen Lachnellula willkommii.</title>
        <authorList>
            <person name="Giroux E."/>
            <person name="Bilodeau G."/>
        </authorList>
    </citation>
    <scope>NUCLEOTIDE SEQUENCE [LARGE SCALE GENOMIC DNA]</scope>
    <source>
        <strain evidence="2 3">CBS 203.66</strain>
    </source>
</reference>
<dbReference type="InterPro" id="IPR011008">
    <property type="entry name" value="Dimeric_a/b-barrel"/>
</dbReference>
<evidence type="ECO:0000259" key="1">
    <source>
        <dbReference type="Pfam" id="PF03992"/>
    </source>
</evidence>
<dbReference type="InterPro" id="IPR007138">
    <property type="entry name" value="ABM_dom"/>
</dbReference>
<comment type="caution">
    <text evidence="2">The sequence shown here is derived from an EMBL/GenBank/DDBJ whole genome shotgun (WGS) entry which is preliminary data.</text>
</comment>
<protein>
    <recommendedName>
        <fullName evidence="1">ABM domain-containing protein</fullName>
    </recommendedName>
</protein>
<feature type="domain" description="ABM" evidence="1">
    <location>
        <begin position="27"/>
        <end position="79"/>
    </location>
</feature>
<dbReference type="Pfam" id="PF03992">
    <property type="entry name" value="ABM"/>
    <property type="match status" value="1"/>
</dbReference>
<evidence type="ECO:0000313" key="3">
    <source>
        <dbReference type="Proteomes" id="UP000469559"/>
    </source>
</evidence>
<sequence length="126" mass="13945">MPSPVTECVVITFKPGVDLETSGTDSAQVWSELLATVAKQPGYQRSYWGHQLENPNIVLWLVDWDSLSAHQTFTSSPSYPGTIARLLPLTEHLHLHHFSPSVFPPRILGSAPVIEFATFYGIKAVD</sequence>